<dbReference type="eggNOG" id="COG0144">
    <property type="taxonomic scope" value="Bacteria"/>
</dbReference>
<organism evidence="8 9">
    <name type="scientific">Lachnoanaerobaculum saburreum DSM 3986</name>
    <dbReference type="NCBI Taxonomy" id="887325"/>
    <lineage>
        <taxon>Bacteria</taxon>
        <taxon>Bacillati</taxon>
        <taxon>Bacillota</taxon>
        <taxon>Clostridia</taxon>
        <taxon>Lachnospirales</taxon>
        <taxon>Lachnospiraceae</taxon>
        <taxon>Lachnoanaerobaculum</taxon>
    </lineage>
</organism>
<feature type="active site" description="Nucleophile" evidence="6">
    <location>
        <position position="250"/>
    </location>
</feature>
<evidence type="ECO:0000256" key="4">
    <source>
        <dbReference type="ARBA" id="ARBA00022691"/>
    </source>
</evidence>
<dbReference type="HOGENOM" id="CLU_005316_6_1_9"/>
<dbReference type="InterPro" id="IPR027391">
    <property type="entry name" value="Nol1_Nop2_Fmu_2"/>
</dbReference>
<keyword evidence="5 6" id="KW-0694">RNA-binding</keyword>
<dbReference type="GO" id="GO:0003723">
    <property type="term" value="F:RNA binding"/>
    <property type="evidence" value="ECO:0007669"/>
    <property type="project" value="UniProtKB-UniRule"/>
</dbReference>
<sequence length="471" mass="53834">MIQEKDLPKAYKDAMQKLLGEDYKAYIKSLDEKPYVGIRTNLLKLDSDRLKELLDRDFKSVPWVKEGFYFEEERGVLTTPSIKYNKKINSISKNPYYFAGLYYIQEPSAMTPASIAKIKPGDKVLDLCAAPGGKSTQIASYLQGEGLLVTNDFSASRVKALQKNVEVSGIDNVLITNEDPKHLSEVYSEYFDKIIVDAPCSGEGMFRRDSAVFKAYLGRGPESFTGIQVGILNEAAKMLKSGGTLVYSTCTYSSIEDEGSLISFLENHNDFDIDRITPEFGFEESKQLPGTVRLFPHKLKGEGHFVARLKKQDGKKYIELKENGTVKNKKKQKPPKLPKELLDFLKKINRKWDYERIFINKDYAYYLPKDALIDKSLHYIRTGLLLGEIKKNRFEPFQALAMNIKSDEWENPLDLSATDERVVKYLKGETIEADDEYSGIRLVCVDGFSLGFVKQNKRSCKNKYYQGWRWV</sequence>
<name>E6LMS0_9FIRM</name>
<feature type="domain" description="SAM-dependent MTase RsmB/NOP-type" evidence="7">
    <location>
        <begin position="26"/>
        <end position="312"/>
    </location>
</feature>
<gene>
    <name evidence="8" type="ORF">HMPREF0381_1255</name>
</gene>
<evidence type="ECO:0000313" key="9">
    <source>
        <dbReference type="Proteomes" id="UP000003434"/>
    </source>
</evidence>
<dbReference type="InterPro" id="IPR001678">
    <property type="entry name" value="MeTrfase_RsmB-F_NOP2_dom"/>
</dbReference>
<dbReference type="GO" id="GO:0001510">
    <property type="term" value="P:RNA methylation"/>
    <property type="evidence" value="ECO:0007669"/>
    <property type="project" value="InterPro"/>
</dbReference>
<dbReference type="RefSeq" id="WP_008751022.1">
    <property type="nucleotide sequence ID" value="NZ_GL622296.1"/>
</dbReference>
<evidence type="ECO:0000313" key="8">
    <source>
        <dbReference type="EMBL" id="EFU76879.1"/>
    </source>
</evidence>
<dbReference type="Pfam" id="PF01189">
    <property type="entry name" value="Methyltr_RsmB-F"/>
    <property type="match status" value="1"/>
</dbReference>
<keyword evidence="1" id="KW-0963">Cytoplasm</keyword>
<evidence type="ECO:0000256" key="3">
    <source>
        <dbReference type="ARBA" id="ARBA00022679"/>
    </source>
</evidence>
<dbReference type="InterPro" id="IPR023267">
    <property type="entry name" value="RCMT"/>
</dbReference>
<proteinExistence type="inferred from homology"/>
<dbReference type="PANTHER" id="PTHR22807">
    <property type="entry name" value="NOP2 YEAST -RELATED NOL1/NOP2/FMU SUN DOMAIN-CONTAINING"/>
    <property type="match status" value="1"/>
</dbReference>
<dbReference type="CDD" id="cd21147">
    <property type="entry name" value="RsmF_methylt_CTD1"/>
    <property type="match status" value="1"/>
</dbReference>
<evidence type="ECO:0000256" key="1">
    <source>
        <dbReference type="ARBA" id="ARBA00022490"/>
    </source>
</evidence>
<dbReference type="Pfam" id="PF17126">
    <property type="entry name" value="RsmF_methylt_CI"/>
    <property type="match status" value="1"/>
</dbReference>
<keyword evidence="2 6" id="KW-0489">Methyltransferase</keyword>
<dbReference type="PROSITE" id="PS51686">
    <property type="entry name" value="SAM_MT_RSMB_NOP"/>
    <property type="match status" value="1"/>
</dbReference>
<evidence type="ECO:0000259" key="7">
    <source>
        <dbReference type="PROSITE" id="PS51686"/>
    </source>
</evidence>
<dbReference type="InterPro" id="IPR049560">
    <property type="entry name" value="MeTrfase_RsmB-F_NOP2_cat"/>
</dbReference>
<feature type="binding site" evidence="6">
    <location>
        <position position="179"/>
    </location>
    <ligand>
        <name>S-adenosyl-L-methionine</name>
        <dbReference type="ChEBI" id="CHEBI:59789"/>
    </ligand>
</feature>
<dbReference type="GO" id="GO:0008173">
    <property type="term" value="F:RNA methyltransferase activity"/>
    <property type="evidence" value="ECO:0007669"/>
    <property type="project" value="InterPro"/>
</dbReference>
<dbReference type="EMBL" id="AEPW01000050">
    <property type="protein sequence ID" value="EFU76879.1"/>
    <property type="molecule type" value="Genomic_DNA"/>
</dbReference>
<dbReference type="AlphaFoldDB" id="E6LMS0"/>
<evidence type="ECO:0000256" key="2">
    <source>
        <dbReference type="ARBA" id="ARBA00022603"/>
    </source>
</evidence>
<keyword evidence="3 6" id="KW-0808">Transferase</keyword>
<dbReference type="InterPro" id="IPR031340">
    <property type="entry name" value="RsmF_methylt_CI"/>
</dbReference>
<dbReference type="PRINTS" id="PR02008">
    <property type="entry name" value="RCMTFAMILY"/>
</dbReference>
<dbReference type="Proteomes" id="UP000003434">
    <property type="component" value="Unassembled WGS sequence"/>
</dbReference>
<dbReference type="Gene3D" id="2.30.130.60">
    <property type="match status" value="1"/>
</dbReference>
<comment type="caution">
    <text evidence="8">The sequence shown here is derived from an EMBL/GenBank/DDBJ whole genome shotgun (WGS) entry which is preliminary data.</text>
</comment>
<evidence type="ECO:0000256" key="6">
    <source>
        <dbReference type="PROSITE-ProRule" id="PRU01023"/>
    </source>
</evidence>
<dbReference type="Gene3D" id="3.40.50.150">
    <property type="entry name" value="Vaccinia Virus protein VP39"/>
    <property type="match status" value="1"/>
</dbReference>
<evidence type="ECO:0000256" key="5">
    <source>
        <dbReference type="ARBA" id="ARBA00022884"/>
    </source>
</evidence>
<dbReference type="PANTHER" id="PTHR22807:SF30">
    <property type="entry name" value="28S RRNA (CYTOSINE(4447)-C(5))-METHYLTRANSFERASE-RELATED"/>
    <property type="match status" value="1"/>
</dbReference>
<keyword evidence="4 6" id="KW-0949">S-adenosyl-L-methionine</keyword>
<protein>
    <submittedName>
        <fullName evidence="8">NOL1/NOP2/sun family protein</fullName>
    </submittedName>
</protein>
<dbReference type="InterPro" id="IPR031341">
    <property type="entry name" value="Methyltr_RsmF_N"/>
</dbReference>
<dbReference type="Pfam" id="PF13636">
    <property type="entry name" value="Methyltranf_PUA"/>
    <property type="match status" value="1"/>
</dbReference>
<dbReference type="Gene3D" id="3.30.70.1170">
    <property type="entry name" value="Sun protein, domain 3"/>
    <property type="match status" value="1"/>
</dbReference>
<reference evidence="8 9" key="1">
    <citation type="submission" date="2010-12" db="EMBL/GenBank/DDBJ databases">
        <authorList>
            <person name="Muzny D."/>
            <person name="Qin X."/>
            <person name="Deng J."/>
            <person name="Jiang H."/>
            <person name="Liu Y."/>
            <person name="Qu J."/>
            <person name="Song X.-Z."/>
            <person name="Zhang L."/>
            <person name="Thornton R."/>
            <person name="Coyle M."/>
            <person name="Francisco L."/>
            <person name="Jackson L."/>
            <person name="Javaid M."/>
            <person name="Korchina V."/>
            <person name="Kovar C."/>
            <person name="Mata R."/>
            <person name="Mathew T."/>
            <person name="Ngo R."/>
            <person name="Nguyen L."/>
            <person name="Nguyen N."/>
            <person name="Okwuonu G."/>
            <person name="Ongeri F."/>
            <person name="Pham C."/>
            <person name="Simmons D."/>
            <person name="Wilczek-Boney K."/>
            <person name="Hale W."/>
            <person name="Jakkamsetti A."/>
            <person name="Pham P."/>
            <person name="Ruth R."/>
            <person name="San Lucas F."/>
            <person name="Warren J."/>
            <person name="Zhang J."/>
            <person name="Zhao Z."/>
            <person name="Zhou C."/>
            <person name="Zhu D."/>
            <person name="Lee S."/>
            <person name="Bess C."/>
            <person name="Blankenburg K."/>
            <person name="Forbes L."/>
            <person name="Fu Q."/>
            <person name="Gubbala S."/>
            <person name="Hirani K."/>
            <person name="Jayaseelan J.C."/>
            <person name="Lara F."/>
            <person name="Munidasa M."/>
            <person name="Palculict T."/>
            <person name="Patil S."/>
            <person name="Pu L.-L."/>
            <person name="Saada N."/>
            <person name="Tang L."/>
            <person name="Weissenberger G."/>
            <person name="Zhu Y."/>
            <person name="Hemphill L."/>
            <person name="Shang Y."/>
            <person name="Youmans B."/>
            <person name="Ayvaz T."/>
            <person name="Ross M."/>
            <person name="Santibanez J."/>
            <person name="Aqrawi P."/>
            <person name="Gross S."/>
            <person name="Joshi V."/>
            <person name="Fowler G."/>
            <person name="Nazareth L."/>
            <person name="Reid J."/>
            <person name="Worley K."/>
            <person name="Petrosino J."/>
            <person name="Highlander S."/>
            <person name="Gibbs R."/>
        </authorList>
    </citation>
    <scope>NUCLEOTIDE SEQUENCE [LARGE SCALE GENOMIC DNA]</scope>
    <source>
        <strain evidence="8 9">DSM 3986</strain>
    </source>
</reference>
<dbReference type="SUPFAM" id="SSF53335">
    <property type="entry name" value="S-adenosyl-L-methionine-dependent methyltransferases"/>
    <property type="match status" value="1"/>
</dbReference>
<dbReference type="Pfam" id="PF17125">
    <property type="entry name" value="Methyltr_RsmF_N"/>
    <property type="match status" value="1"/>
</dbReference>
<feature type="binding site" evidence="6">
    <location>
        <position position="197"/>
    </location>
    <ligand>
        <name>S-adenosyl-L-methionine</name>
        <dbReference type="ChEBI" id="CHEBI:59789"/>
    </ligand>
</feature>
<feature type="binding site" evidence="6">
    <location>
        <begin position="128"/>
        <end position="134"/>
    </location>
    <ligand>
        <name>S-adenosyl-L-methionine</name>
        <dbReference type="ChEBI" id="CHEBI:59789"/>
    </ligand>
</feature>
<dbReference type="CDD" id="cd02440">
    <property type="entry name" value="AdoMet_MTases"/>
    <property type="match status" value="1"/>
</dbReference>
<accession>E6LMS0</accession>
<feature type="binding site" evidence="6">
    <location>
        <position position="152"/>
    </location>
    <ligand>
        <name>S-adenosyl-L-methionine</name>
        <dbReference type="ChEBI" id="CHEBI:59789"/>
    </ligand>
</feature>
<comment type="similarity">
    <text evidence="6">Belongs to the class I-like SAM-binding methyltransferase superfamily. RsmB/NOP family.</text>
</comment>
<dbReference type="InterPro" id="IPR029063">
    <property type="entry name" value="SAM-dependent_MTases_sf"/>
</dbReference>